<sequence length="379" mass="43287">MTFKLPLLATKESRSDDTPSVLALFGVQHPEFLTPLKRNSIAALRNIFALGNGPGHVQIVLESRQPRNSSSICNTIIFQAFWFSSTDYEAWWQSAAVSSFWNSLEEDAGIWREIMRISPRRFMHATGSTKKQGLALVPELAEVEYTDIVLQHKYWGIYRERIPDHESDDFESAFISQAQRKEMEEKEVKTIPDKKILVLRDPPSSADTSIDQVRLGRVVLPHGINNMLYVWEFQDYSQMTEQEEEIWDKHINGFVRGWMDSLDKERSKHGVLSFRNTVLTQIDDDLTSTLPESRITSQFVFYLDLAAFEYSGKSTRDHFKARMAFEQHHKSSGALGMGKGRTQLSVEVGILKRSDFEAEYIGCLDGTGLMGYKELIDAA</sequence>
<keyword evidence="7" id="KW-1185">Reference proteome</keyword>
<dbReference type="Pfam" id="PF13816">
    <property type="entry name" value="Dehydratase_hem"/>
    <property type="match status" value="1"/>
</dbReference>
<evidence type="ECO:0000256" key="4">
    <source>
        <dbReference type="ARBA" id="ARBA00023004"/>
    </source>
</evidence>
<keyword evidence="2" id="KW-0349">Heme</keyword>
<organism evidence="6 7">
    <name type="scientific">Trichoderma guizhouense</name>
    <dbReference type="NCBI Taxonomy" id="1491466"/>
    <lineage>
        <taxon>Eukaryota</taxon>
        <taxon>Fungi</taxon>
        <taxon>Dikarya</taxon>
        <taxon>Ascomycota</taxon>
        <taxon>Pezizomycotina</taxon>
        <taxon>Sordariomycetes</taxon>
        <taxon>Hypocreomycetidae</taxon>
        <taxon>Hypocreales</taxon>
        <taxon>Hypocreaceae</taxon>
        <taxon>Trichoderma</taxon>
    </lineage>
</organism>
<gene>
    <name evidence="6" type="ORF">A0O28_0022380</name>
</gene>
<comment type="cofactor">
    <cofactor evidence="1">
        <name>heme b</name>
        <dbReference type="ChEBI" id="CHEBI:60344"/>
    </cofactor>
</comment>
<keyword evidence="3" id="KW-0479">Metal-binding</keyword>
<protein>
    <recommendedName>
        <fullName evidence="8">Phenylacetaldoxime dehydratase</fullName>
    </recommendedName>
</protein>
<evidence type="ECO:0000313" key="7">
    <source>
        <dbReference type="Proteomes" id="UP000191004"/>
    </source>
</evidence>
<evidence type="ECO:0000256" key="1">
    <source>
        <dbReference type="ARBA" id="ARBA00001970"/>
    </source>
</evidence>
<accession>A0A1T3CS51</accession>
<evidence type="ECO:0008006" key="8">
    <source>
        <dbReference type="Google" id="ProtNLM"/>
    </source>
</evidence>
<proteinExistence type="predicted"/>
<reference evidence="6 7" key="1">
    <citation type="submission" date="2016-04" db="EMBL/GenBank/DDBJ databases">
        <title>Multiple horizontal gene transfer events from other fungi enriched the ability of the initially mycotrophic fungus Trichoderma (Ascomycota) to feed on dead plant biomass.</title>
        <authorList>
            <person name="Atanasova L."/>
            <person name="Chenthamara K."/>
            <person name="Zhang J."/>
            <person name="Grujic M."/>
            <person name="Henrissat B."/>
            <person name="Kuo A."/>
            <person name="Aertz A."/>
            <person name="Salamov A."/>
            <person name="Lipzen A."/>
            <person name="Labutti K."/>
            <person name="Barry K."/>
            <person name="Miao Y."/>
            <person name="Rahimi M.J."/>
            <person name="Shen Q."/>
            <person name="Grigoriev I.V."/>
            <person name="Kubicek C.P."/>
            <person name="Druzhinina I.S."/>
        </authorList>
    </citation>
    <scope>NUCLEOTIDE SEQUENCE [LARGE SCALE GENOMIC DNA]</scope>
    <source>
        <strain evidence="6 7">NJAU 4742</strain>
    </source>
</reference>
<dbReference type="AlphaFoldDB" id="A0A1T3CS51"/>
<dbReference type="InterPro" id="IPR025702">
    <property type="entry name" value="OXD"/>
</dbReference>
<dbReference type="GO" id="GO:0046872">
    <property type="term" value="F:metal ion binding"/>
    <property type="evidence" value="ECO:0007669"/>
    <property type="project" value="UniProtKB-KW"/>
</dbReference>
<comment type="caution">
    <text evidence="6">The sequence shown here is derived from an EMBL/GenBank/DDBJ whole genome shotgun (WGS) entry which is preliminary data.</text>
</comment>
<evidence type="ECO:0000256" key="3">
    <source>
        <dbReference type="ARBA" id="ARBA00022723"/>
    </source>
</evidence>
<dbReference type="OrthoDB" id="3465714at2759"/>
<keyword evidence="4" id="KW-0408">Iron</keyword>
<name>A0A1T3CS51_9HYPO</name>
<dbReference type="EMBL" id="LVVK01000007">
    <property type="protein sequence ID" value="OPB43920.1"/>
    <property type="molecule type" value="Genomic_DNA"/>
</dbReference>
<evidence type="ECO:0000256" key="5">
    <source>
        <dbReference type="ARBA" id="ARBA00023239"/>
    </source>
</evidence>
<evidence type="ECO:0000313" key="6">
    <source>
        <dbReference type="EMBL" id="OPB43920.1"/>
    </source>
</evidence>
<evidence type="ECO:0000256" key="2">
    <source>
        <dbReference type="ARBA" id="ARBA00022617"/>
    </source>
</evidence>
<dbReference type="GO" id="GO:0016829">
    <property type="term" value="F:lyase activity"/>
    <property type="evidence" value="ECO:0007669"/>
    <property type="project" value="UniProtKB-KW"/>
</dbReference>
<keyword evidence="5" id="KW-0456">Lyase</keyword>
<dbReference type="Proteomes" id="UP000191004">
    <property type="component" value="Unassembled WGS sequence"/>
</dbReference>